<evidence type="ECO:0000256" key="5">
    <source>
        <dbReference type="ARBA" id="ARBA00023136"/>
    </source>
</evidence>
<keyword evidence="5 6" id="KW-0472">Membrane</keyword>
<dbReference type="PROSITE" id="PS50222">
    <property type="entry name" value="EF_HAND_2"/>
    <property type="match status" value="2"/>
</dbReference>
<evidence type="ECO:0000256" key="3">
    <source>
        <dbReference type="ARBA" id="ARBA00022837"/>
    </source>
</evidence>
<gene>
    <name evidence="8" type="ORF">EVOR1521_LOCUS1360</name>
</gene>
<dbReference type="GO" id="GO:0016020">
    <property type="term" value="C:membrane"/>
    <property type="evidence" value="ECO:0007669"/>
    <property type="project" value="UniProtKB-SubCell"/>
</dbReference>
<keyword evidence="4 6" id="KW-1133">Transmembrane helix</keyword>
<evidence type="ECO:0000313" key="9">
    <source>
        <dbReference type="Proteomes" id="UP001178507"/>
    </source>
</evidence>
<dbReference type="GO" id="GO:0005509">
    <property type="term" value="F:calcium ion binding"/>
    <property type="evidence" value="ECO:0007669"/>
    <property type="project" value="InterPro"/>
</dbReference>
<comment type="caution">
    <text evidence="8">The sequence shown here is derived from an EMBL/GenBank/DDBJ whole genome shotgun (WGS) entry which is preliminary data.</text>
</comment>
<evidence type="ECO:0000256" key="4">
    <source>
        <dbReference type="ARBA" id="ARBA00022989"/>
    </source>
</evidence>
<name>A0AA36HLQ1_9DINO</name>
<keyword evidence="9" id="KW-1185">Reference proteome</keyword>
<dbReference type="AlphaFoldDB" id="A0AA36HLQ1"/>
<dbReference type="InterPro" id="IPR011992">
    <property type="entry name" value="EF-hand-dom_pair"/>
</dbReference>
<dbReference type="Proteomes" id="UP001178507">
    <property type="component" value="Unassembled WGS sequence"/>
</dbReference>
<evidence type="ECO:0000256" key="6">
    <source>
        <dbReference type="SAM" id="Phobius"/>
    </source>
</evidence>
<dbReference type="CDD" id="cd00051">
    <property type="entry name" value="EFh"/>
    <property type="match status" value="1"/>
</dbReference>
<feature type="transmembrane region" description="Helical" evidence="6">
    <location>
        <begin position="12"/>
        <end position="45"/>
    </location>
</feature>
<dbReference type="InterPro" id="IPR018247">
    <property type="entry name" value="EF_Hand_1_Ca_BS"/>
</dbReference>
<dbReference type="GO" id="GO:0005216">
    <property type="term" value="F:monoatomic ion channel activity"/>
    <property type="evidence" value="ECO:0007669"/>
    <property type="project" value="InterPro"/>
</dbReference>
<feature type="domain" description="EF-hand" evidence="7">
    <location>
        <begin position="145"/>
        <end position="180"/>
    </location>
</feature>
<dbReference type="EMBL" id="CAUJNA010000042">
    <property type="protein sequence ID" value="CAJ1370900.1"/>
    <property type="molecule type" value="Genomic_DNA"/>
</dbReference>
<accession>A0AA36HLQ1</accession>
<feature type="domain" description="EF-hand" evidence="7">
    <location>
        <begin position="186"/>
        <end position="221"/>
    </location>
</feature>
<dbReference type="Pfam" id="PF13499">
    <property type="entry name" value="EF-hand_7"/>
    <property type="match status" value="1"/>
</dbReference>
<evidence type="ECO:0000256" key="2">
    <source>
        <dbReference type="ARBA" id="ARBA00022692"/>
    </source>
</evidence>
<comment type="subcellular location">
    <subcellularLocation>
        <location evidence="1">Membrane</location>
        <topology evidence="1">Multi-pass membrane protein</topology>
    </subcellularLocation>
</comment>
<dbReference type="Gene3D" id="1.10.287.70">
    <property type="match status" value="1"/>
</dbReference>
<protein>
    <recommendedName>
        <fullName evidence="7">EF-hand domain-containing protein</fullName>
    </recommendedName>
</protein>
<evidence type="ECO:0000259" key="7">
    <source>
        <dbReference type="PROSITE" id="PS50222"/>
    </source>
</evidence>
<reference evidence="8" key="1">
    <citation type="submission" date="2023-08" db="EMBL/GenBank/DDBJ databases">
        <authorList>
            <person name="Chen Y."/>
            <person name="Shah S."/>
            <person name="Dougan E. K."/>
            <person name="Thang M."/>
            <person name="Chan C."/>
        </authorList>
    </citation>
    <scope>NUCLEOTIDE SEQUENCE</scope>
</reference>
<evidence type="ECO:0000313" key="8">
    <source>
        <dbReference type="EMBL" id="CAJ1370900.1"/>
    </source>
</evidence>
<keyword evidence="3" id="KW-0106">Calcium</keyword>
<sequence length="244" mass="27578">MVGHFKVIWRLVYGILTAGHTMLSVVALIALGLWVCGCVAIEIITKDPDLASDLRTEQIVEENFGTLGRSCLTLLQFATLDSIAQVYFPLIMVKEWLLFFFLPIMLFLSIALMNLVTAVLVEHALEHAAHEAETERLKTKQKIKAALPALLDTFQRLDVDQSGFITKEEIKHVSLEMLPPKLLDHVSVDSMADLFDLLDVDNGGELSQPEFVEGLSRESIFQVVPRRIYCWAHFVIFTFKIKTF</sequence>
<feature type="transmembrane region" description="Helical" evidence="6">
    <location>
        <begin position="96"/>
        <end position="121"/>
    </location>
</feature>
<dbReference type="PROSITE" id="PS00018">
    <property type="entry name" value="EF_HAND_1"/>
    <property type="match status" value="2"/>
</dbReference>
<organism evidence="8 9">
    <name type="scientific">Effrenium voratum</name>
    <dbReference type="NCBI Taxonomy" id="2562239"/>
    <lineage>
        <taxon>Eukaryota</taxon>
        <taxon>Sar</taxon>
        <taxon>Alveolata</taxon>
        <taxon>Dinophyceae</taxon>
        <taxon>Suessiales</taxon>
        <taxon>Symbiodiniaceae</taxon>
        <taxon>Effrenium</taxon>
    </lineage>
</organism>
<proteinExistence type="predicted"/>
<dbReference type="InterPro" id="IPR005821">
    <property type="entry name" value="Ion_trans_dom"/>
</dbReference>
<dbReference type="Gene3D" id="1.10.238.10">
    <property type="entry name" value="EF-hand"/>
    <property type="match status" value="1"/>
</dbReference>
<keyword evidence="2 6" id="KW-0812">Transmembrane</keyword>
<dbReference type="SUPFAM" id="SSF47473">
    <property type="entry name" value="EF-hand"/>
    <property type="match status" value="1"/>
</dbReference>
<dbReference type="Pfam" id="PF00520">
    <property type="entry name" value="Ion_trans"/>
    <property type="match status" value="1"/>
</dbReference>
<dbReference type="InterPro" id="IPR002048">
    <property type="entry name" value="EF_hand_dom"/>
</dbReference>
<dbReference type="SMART" id="SM00054">
    <property type="entry name" value="EFh"/>
    <property type="match status" value="2"/>
</dbReference>
<evidence type="ECO:0000256" key="1">
    <source>
        <dbReference type="ARBA" id="ARBA00004141"/>
    </source>
</evidence>